<organism evidence="12 13">
    <name type="scientific">Aurantibacter aestuarii</name>
    <dbReference type="NCBI Taxonomy" id="1266046"/>
    <lineage>
        <taxon>Bacteria</taxon>
        <taxon>Pseudomonadati</taxon>
        <taxon>Bacteroidota</taxon>
        <taxon>Flavobacteriia</taxon>
        <taxon>Flavobacteriales</taxon>
        <taxon>Flavobacteriaceae</taxon>
        <taxon>Aurantibacter</taxon>
    </lineage>
</organism>
<evidence type="ECO:0000256" key="8">
    <source>
        <dbReference type="PIRSR" id="PIRSR016262-1"/>
    </source>
</evidence>
<feature type="binding site" evidence="6 9">
    <location>
        <begin position="88"/>
        <end position="95"/>
    </location>
    <ligand>
        <name>substrate</name>
    </ligand>
</feature>
<evidence type="ECO:0000256" key="9">
    <source>
        <dbReference type="PIRSR" id="PIRSR016262-2"/>
    </source>
</evidence>
<dbReference type="GO" id="GO:0005737">
    <property type="term" value="C:cytoplasm"/>
    <property type="evidence" value="ECO:0007669"/>
    <property type="project" value="UniProtKB-SubCell"/>
</dbReference>
<dbReference type="NCBIfam" id="TIGR00214">
    <property type="entry name" value="lipB"/>
    <property type="match status" value="1"/>
</dbReference>
<dbReference type="Gene3D" id="3.30.930.10">
    <property type="entry name" value="Bira Bifunctional Protein, Domain 2"/>
    <property type="match status" value="1"/>
</dbReference>
<reference evidence="12 13" key="1">
    <citation type="submission" date="2018-03" db="EMBL/GenBank/DDBJ databases">
        <title>Mesoflavibacter sp. HG37 and Mesoflavibacter sp. HG96 sp.nov., two marine bacteria isolated from seawater of Western Pacific Ocean.</title>
        <authorList>
            <person name="Cheng H."/>
            <person name="Wu Y.-H."/>
            <person name="Guo L.-L."/>
            <person name="Xu X.-W."/>
        </authorList>
    </citation>
    <scope>NUCLEOTIDE SEQUENCE [LARGE SCALE GENOMIC DNA]</scope>
    <source>
        <strain evidence="12 13">KCTC 32269</strain>
    </source>
</reference>
<comment type="miscellaneous">
    <text evidence="6">In the reaction, the free carboxyl group of octanoic acid is attached via an amide linkage to the epsilon-amino group of a specific lysine residue of lipoyl domains of lipoate-dependent enzymes.</text>
</comment>
<name>A0A2T1NEH9_9FLAO</name>
<dbReference type="InterPro" id="IPR045864">
    <property type="entry name" value="aa-tRNA-synth_II/BPL/LPL"/>
</dbReference>
<keyword evidence="13" id="KW-1185">Reference proteome</keyword>
<dbReference type="PANTHER" id="PTHR10993">
    <property type="entry name" value="OCTANOYLTRANSFERASE"/>
    <property type="match status" value="1"/>
</dbReference>
<feature type="binding site" evidence="6 9">
    <location>
        <begin position="160"/>
        <end position="162"/>
    </location>
    <ligand>
        <name>substrate</name>
    </ligand>
</feature>
<dbReference type="InterPro" id="IPR004143">
    <property type="entry name" value="BPL_LPL_catalytic"/>
</dbReference>
<dbReference type="GO" id="GO:0033819">
    <property type="term" value="F:lipoyl(octanoyl) transferase activity"/>
    <property type="evidence" value="ECO:0007669"/>
    <property type="project" value="UniProtKB-EC"/>
</dbReference>
<feature type="domain" description="BPL/LPL catalytic" evidence="11">
    <location>
        <begin position="43"/>
        <end position="231"/>
    </location>
</feature>
<evidence type="ECO:0000256" key="6">
    <source>
        <dbReference type="HAMAP-Rule" id="MF_00013"/>
    </source>
</evidence>
<dbReference type="PROSITE" id="PS01313">
    <property type="entry name" value="LIPB"/>
    <property type="match status" value="1"/>
</dbReference>
<evidence type="ECO:0000259" key="11">
    <source>
        <dbReference type="PROSITE" id="PS51733"/>
    </source>
</evidence>
<dbReference type="HAMAP" id="MF_00013">
    <property type="entry name" value="LipB"/>
    <property type="match status" value="1"/>
</dbReference>
<comment type="subcellular location">
    <subcellularLocation>
        <location evidence="6">Cytoplasm</location>
    </subcellularLocation>
</comment>
<evidence type="ECO:0000313" key="13">
    <source>
        <dbReference type="Proteomes" id="UP000238426"/>
    </source>
</evidence>
<comment type="caution">
    <text evidence="12">The sequence shown here is derived from an EMBL/GenBank/DDBJ whole genome shotgun (WGS) entry which is preliminary data.</text>
</comment>
<dbReference type="EC" id="2.3.1.181" evidence="6 7"/>
<dbReference type="PROSITE" id="PS51733">
    <property type="entry name" value="BPL_LPL_CATALYTIC"/>
    <property type="match status" value="1"/>
</dbReference>
<proteinExistence type="inferred from homology"/>
<dbReference type="NCBIfam" id="NF010925">
    <property type="entry name" value="PRK14345.1"/>
    <property type="match status" value="1"/>
</dbReference>
<evidence type="ECO:0000256" key="3">
    <source>
        <dbReference type="ARBA" id="ARBA00022679"/>
    </source>
</evidence>
<keyword evidence="4 6" id="KW-0012">Acyltransferase</keyword>
<dbReference type="AlphaFoldDB" id="A0A2T1NEH9"/>
<dbReference type="CDD" id="cd16444">
    <property type="entry name" value="LipB"/>
    <property type="match status" value="1"/>
</dbReference>
<comment type="function">
    <text evidence="5 6 7">Catalyzes the transfer of endogenously produced octanoic acid from octanoyl-acyl-carrier-protein onto the lipoyl domains of lipoate-dependent enzymes. Lipoyl-ACP can also act as a substrate although octanoyl-ACP is likely to be the physiological substrate.</text>
</comment>
<dbReference type="InterPro" id="IPR020605">
    <property type="entry name" value="Octanoyltransferase_CS"/>
</dbReference>
<protein>
    <recommendedName>
        <fullName evidence="6 7">Octanoyltransferase</fullName>
        <ecNumber evidence="6 7">2.3.1.181</ecNumber>
    </recommendedName>
    <alternativeName>
        <fullName evidence="6">Lipoate-protein ligase B</fullName>
    </alternativeName>
    <alternativeName>
        <fullName evidence="6">Lipoyl/octanoyl transferase</fullName>
    </alternativeName>
    <alternativeName>
        <fullName evidence="6">Octanoyl-[acyl-carrier-protein]-protein N-octanoyltransferase</fullName>
    </alternativeName>
</protein>
<dbReference type="GO" id="GO:0009249">
    <property type="term" value="P:protein lipoylation"/>
    <property type="evidence" value="ECO:0007669"/>
    <property type="project" value="InterPro"/>
</dbReference>
<comment type="catalytic activity">
    <reaction evidence="6 7">
        <text>octanoyl-[ACP] + L-lysyl-[protein] = N(6)-octanoyl-L-lysyl-[protein] + holo-[ACP] + H(+)</text>
        <dbReference type="Rhea" id="RHEA:17665"/>
        <dbReference type="Rhea" id="RHEA-COMP:9636"/>
        <dbReference type="Rhea" id="RHEA-COMP:9685"/>
        <dbReference type="Rhea" id="RHEA-COMP:9752"/>
        <dbReference type="Rhea" id="RHEA-COMP:9928"/>
        <dbReference type="ChEBI" id="CHEBI:15378"/>
        <dbReference type="ChEBI" id="CHEBI:29969"/>
        <dbReference type="ChEBI" id="CHEBI:64479"/>
        <dbReference type="ChEBI" id="CHEBI:78463"/>
        <dbReference type="ChEBI" id="CHEBI:78809"/>
        <dbReference type="EC" id="2.3.1.181"/>
    </reaction>
</comment>
<accession>A0A2T1NEH9</accession>
<evidence type="ECO:0000256" key="4">
    <source>
        <dbReference type="ARBA" id="ARBA00023315"/>
    </source>
</evidence>
<dbReference type="Proteomes" id="UP000238426">
    <property type="component" value="Unassembled WGS sequence"/>
</dbReference>
<feature type="site" description="Lowers pKa of active site Cys" evidence="6 10">
    <location>
        <position position="157"/>
    </location>
</feature>
<evidence type="ECO:0000256" key="7">
    <source>
        <dbReference type="PIRNR" id="PIRNR016262"/>
    </source>
</evidence>
<sequence>MNKTIYIKDLGSKDFKETWDYQEAVFKSILDTKIKNRRENAGLETSNYFFFVEHPHVYTLGKSGDLSNLLLSEAQLAEKGATFYKINRGGDITYHGPGQIVGYPILDLDNFFTDIHKYLRFLEEVIILTLNDYGLKATRSEGETGVWLDVGTPFARKICAMGVRASRWVTMHGFALNVNSNLGYFDNIIPCGIRGKAVASLNVELGVESVDEEDVKAKLLKHFATLFEAEFKSLNA</sequence>
<feature type="active site" description="Acyl-thioester intermediate" evidence="6 8">
    <location>
        <position position="191"/>
    </location>
</feature>
<evidence type="ECO:0000256" key="2">
    <source>
        <dbReference type="ARBA" id="ARBA00022490"/>
    </source>
</evidence>
<dbReference type="EMBL" id="PXOQ01000007">
    <property type="protein sequence ID" value="PSG90855.1"/>
    <property type="molecule type" value="Genomic_DNA"/>
</dbReference>
<evidence type="ECO:0000256" key="1">
    <source>
        <dbReference type="ARBA" id="ARBA00004821"/>
    </source>
</evidence>
<dbReference type="PIRSF" id="PIRSF016262">
    <property type="entry name" value="LPLase"/>
    <property type="match status" value="1"/>
</dbReference>
<dbReference type="InterPro" id="IPR000544">
    <property type="entry name" value="Octanoyltransferase"/>
</dbReference>
<feature type="binding site" evidence="6 9">
    <location>
        <begin position="173"/>
        <end position="175"/>
    </location>
    <ligand>
        <name>substrate</name>
    </ligand>
</feature>
<comment type="pathway">
    <text evidence="1 6 7">Protein modification; protein lipoylation via endogenous pathway; protein N(6)-(lipoyl)lysine from octanoyl-[acyl-carrier-protein]: step 1/2.</text>
</comment>
<dbReference type="SUPFAM" id="SSF55681">
    <property type="entry name" value="Class II aaRS and biotin synthetases"/>
    <property type="match status" value="1"/>
</dbReference>
<dbReference type="RefSeq" id="WP_106462996.1">
    <property type="nucleotide sequence ID" value="NZ_PXOQ01000007.1"/>
</dbReference>
<evidence type="ECO:0000313" key="12">
    <source>
        <dbReference type="EMBL" id="PSG90855.1"/>
    </source>
</evidence>
<dbReference type="UniPathway" id="UPA00538">
    <property type="reaction ID" value="UER00592"/>
</dbReference>
<evidence type="ECO:0000256" key="10">
    <source>
        <dbReference type="PIRSR" id="PIRSR016262-3"/>
    </source>
</evidence>
<dbReference type="PANTHER" id="PTHR10993:SF12">
    <property type="entry name" value="OCTANOYLTRANSFERASE"/>
    <property type="match status" value="1"/>
</dbReference>
<dbReference type="OrthoDB" id="9787061at2"/>
<keyword evidence="3 6" id="KW-0808">Transferase</keyword>
<comment type="similarity">
    <text evidence="6 7">Belongs to the LipB family.</text>
</comment>
<dbReference type="Pfam" id="PF21948">
    <property type="entry name" value="LplA-B_cat"/>
    <property type="match status" value="1"/>
</dbReference>
<evidence type="ECO:0000256" key="5">
    <source>
        <dbReference type="ARBA" id="ARBA00024732"/>
    </source>
</evidence>
<keyword evidence="2 6" id="KW-0963">Cytoplasm</keyword>
<gene>
    <name evidence="6" type="primary">lipB</name>
    <name evidence="12" type="ORF">C7H52_06165</name>
</gene>